<dbReference type="RefSeq" id="WP_041062480.1">
    <property type="nucleotide sequence ID" value="NZ_JXAL01000016.1"/>
</dbReference>
<keyword evidence="1" id="KW-0812">Transmembrane</keyword>
<proteinExistence type="predicted"/>
<comment type="caution">
    <text evidence="2">The sequence shown here is derived from an EMBL/GenBank/DDBJ whole genome shotgun (WGS) entry which is preliminary data.</text>
</comment>
<keyword evidence="1" id="KW-0472">Membrane</keyword>
<evidence type="ECO:0000256" key="1">
    <source>
        <dbReference type="SAM" id="Phobius"/>
    </source>
</evidence>
<evidence type="ECO:0000313" key="3">
    <source>
        <dbReference type="Proteomes" id="UP000054526"/>
    </source>
</evidence>
<organism evidence="2 3">
    <name type="scientific">Cohnella kolymensis</name>
    <dbReference type="NCBI Taxonomy" id="1590652"/>
    <lineage>
        <taxon>Bacteria</taxon>
        <taxon>Bacillati</taxon>
        <taxon>Bacillota</taxon>
        <taxon>Bacilli</taxon>
        <taxon>Bacillales</taxon>
        <taxon>Paenibacillaceae</taxon>
        <taxon>Cohnella</taxon>
    </lineage>
</organism>
<feature type="transmembrane region" description="Helical" evidence="1">
    <location>
        <begin position="29"/>
        <end position="48"/>
    </location>
</feature>
<keyword evidence="1" id="KW-1133">Transmembrane helix</keyword>
<protein>
    <submittedName>
        <fullName evidence="2">Uncharacterized protein</fullName>
    </submittedName>
</protein>
<keyword evidence="3" id="KW-1185">Reference proteome</keyword>
<reference evidence="2 3" key="1">
    <citation type="submission" date="2014-12" db="EMBL/GenBank/DDBJ databases">
        <title>Draft genome sequence of Cohnella kolymensis strain B-2846.</title>
        <authorList>
            <person name="Karlyshev A.V."/>
            <person name="Kudryashova E.B."/>
        </authorList>
    </citation>
    <scope>NUCLEOTIDE SEQUENCE [LARGE SCALE GENOMIC DNA]</scope>
    <source>
        <strain evidence="2 3">VKM B-2846</strain>
    </source>
</reference>
<accession>A0ABR5A5J1</accession>
<sequence>MLFALLAVLVVMDISAAFLFWITGFSAGLAPTMIVAGLLLACVSVVVARSDAEETKNSYRQRW</sequence>
<dbReference type="EMBL" id="JXAL01000016">
    <property type="protein sequence ID" value="KIL35830.1"/>
    <property type="molecule type" value="Genomic_DNA"/>
</dbReference>
<gene>
    <name evidence="2" type="ORF">SD71_10530</name>
</gene>
<dbReference type="Proteomes" id="UP000054526">
    <property type="component" value="Unassembled WGS sequence"/>
</dbReference>
<evidence type="ECO:0000313" key="2">
    <source>
        <dbReference type="EMBL" id="KIL35830.1"/>
    </source>
</evidence>
<name>A0ABR5A5J1_9BACL</name>